<feature type="transmembrane region" description="Helical" evidence="1">
    <location>
        <begin position="101"/>
        <end position="122"/>
    </location>
</feature>
<keyword evidence="1" id="KW-0472">Membrane</keyword>
<feature type="transmembrane region" description="Helical" evidence="1">
    <location>
        <begin position="38"/>
        <end position="57"/>
    </location>
</feature>
<comment type="caution">
    <text evidence="2">The sequence shown here is derived from an EMBL/GenBank/DDBJ whole genome shotgun (WGS) entry which is preliminary data.</text>
</comment>
<keyword evidence="1" id="KW-0812">Transmembrane</keyword>
<dbReference type="RefSeq" id="WP_161442379.1">
    <property type="nucleotide sequence ID" value="NZ_WXWW01000031.1"/>
</dbReference>
<keyword evidence="1" id="KW-1133">Transmembrane helix</keyword>
<evidence type="ECO:0000313" key="2">
    <source>
        <dbReference type="EMBL" id="NAW63908.1"/>
    </source>
</evidence>
<dbReference type="Proteomes" id="UP000465712">
    <property type="component" value="Unassembled WGS sequence"/>
</dbReference>
<name>A0A7X4W885_9GAMM</name>
<sequence length="124" mass="13565">MSRELQSNKYAGFLFVALIVALSVMPSVSFVGDYIEKALKFVAFVFTFTAVAALAGIWRGSIPFKFCELKAIALGLPIVTVLNLIYPSIKYSDQGYFSEVLFPFSIDLGIALAVSGVIWRAAKK</sequence>
<dbReference type="AlphaFoldDB" id="A0A7X4W885"/>
<evidence type="ECO:0000313" key="3">
    <source>
        <dbReference type="Proteomes" id="UP000465712"/>
    </source>
</evidence>
<dbReference type="EMBL" id="WXWW01000031">
    <property type="protein sequence ID" value="NAW63908.1"/>
    <property type="molecule type" value="Genomic_DNA"/>
</dbReference>
<accession>A0A7X4W885</accession>
<reference evidence="2 3" key="1">
    <citation type="submission" date="2017-05" db="EMBL/GenBank/DDBJ databases">
        <title>High clonality and local adaptation shapes Vibrionaceae linages within an endangered oasis.</title>
        <authorList>
            <person name="Vazquez-Rosas-Landa M."/>
        </authorList>
    </citation>
    <scope>NUCLEOTIDE SEQUENCE [LARGE SCALE GENOMIC DNA]</scope>
    <source>
        <strain evidence="2 3">P46_P4S1P180</strain>
    </source>
</reference>
<organism evidence="2 3">
    <name type="scientific">Photobacterium halotolerans</name>
    <dbReference type="NCBI Taxonomy" id="265726"/>
    <lineage>
        <taxon>Bacteria</taxon>
        <taxon>Pseudomonadati</taxon>
        <taxon>Pseudomonadota</taxon>
        <taxon>Gammaproteobacteria</taxon>
        <taxon>Vibrionales</taxon>
        <taxon>Vibrionaceae</taxon>
        <taxon>Photobacterium</taxon>
    </lineage>
</organism>
<gene>
    <name evidence="2" type="ORF">CAG72_01645</name>
</gene>
<feature type="transmembrane region" description="Helical" evidence="1">
    <location>
        <begin position="69"/>
        <end position="89"/>
    </location>
</feature>
<proteinExistence type="predicted"/>
<feature type="transmembrane region" description="Helical" evidence="1">
    <location>
        <begin position="12"/>
        <end position="32"/>
    </location>
</feature>
<protein>
    <submittedName>
        <fullName evidence="2">Uncharacterized protein</fullName>
    </submittedName>
</protein>
<evidence type="ECO:0000256" key="1">
    <source>
        <dbReference type="SAM" id="Phobius"/>
    </source>
</evidence>